<accession>A0A2V2ZX37</accession>
<dbReference type="InterPro" id="IPR003785">
    <property type="entry name" value="Creatininase/forma_Hydrolase"/>
</dbReference>
<dbReference type="AlphaFoldDB" id="A0A2V2ZX37"/>
<reference evidence="6 7" key="1">
    <citation type="submission" date="2018-05" db="EMBL/GenBank/DDBJ databases">
        <title>Freshwater and sediment microbial communities from various areas in North America, analyzing microbe dynamics in response to fracking.</title>
        <authorList>
            <person name="Lamendella R."/>
        </authorList>
    </citation>
    <scope>NUCLEOTIDE SEQUENCE [LARGE SCALE GENOMIC DNA]</scope>
    <source>
        <strain evidence="6 7">15_TX</strain>
    </source>
</reference>
<evidence type="ECO:0000313" key="7">
    <source>
        <dbReference type="Proteomes" id="UP000247150"/>
    </source>
</evidence>
<keyword evidence="2" id="KW-0479">Metal-binding</keyword>
<dbReference type="SUPFAM" id="SSF102215">
    <property type="entry name" value="Creatininase"/>
    <property type="match status" value="1"/>
</dbReference>
<organism evidence="6 7">
    <name type="scientific">Cytobacillus oceanisediminis</name>
    <dbReference type="NCBI Taxonomy" id="665099"/>
    <lineage>
        <taxon>Bacteria</taxon>
        <taxon>Bacillati</taxon>
        <taxon>Bacillota</taxon>
        <taxon>Bacilli</taxon>
        <taxon>Bacillales</taxon>
        <taxon>Bacillaceae</taxon>
        <taxon>Cytobacillus</taxon>
    </lineage>
</organism>
<dbReference type="InterPro" id="IPR024087">
    <property type="entry name" value="Creatininase-like_sf"/>
</dbReference>
<dbReference type="RefSeq" id="WP_110065980.1">
    <property type="nucleotide sequence ID" value="NZ_QGTW01000009.1"/>
</dbReference>
<dbReference type="GO" id="GO:0009231">
    <property type="term" value="P:riboflavin biosynthetic process"/>
    <property type="evidence" value="ECO:0007669"/>
    <property type="project" value="TreeGrafter"/>
</dbReference>
<name>A0A2V2ZX37_9BACI</name>
<comment type="similarity">
    <text evidence="5">Belongs to the creatininase superfamily.</text>
</comment>
<evidence type="ECO:0000256" key="5">
    <source>
        <dbReference type="ARBA" id="ARBA00024029"/>
    </source>
</evidence>
<evidence type="ECO:0000256" key="3">
    <source>
        <dbReference type="ARBA" id="ARBA00022801"/>
    </source>
</evidence>
<comment type="caution">
    <text evidence="6">The sequence shown here is derived from an EMBL/GenBank/DDBJ whole genome shotgun (WGS) entry which is preliminary data.</text>
</comment>
<dbReference type="Gene3D" id="3.40.50.10310">
    <property type="entry name" value="Creatininase"/>
    <property type="match status" value="1"/>
</dbReference>
<dbReference type="Pfam" id="PF02633">
    <property type="entry name" value="Creatininase"/>
    <property type="match status" value="1"/>
</dbReference>
<dbReference type="EMBL" id="QGTW01000009">
    <property type="protein sequence ID" value="PWW27030.1"/>
    <property type="molecule type" value="Genomic_DNA"/>
</dbReference>
<evidence type="ECO:0000313" key="6">
    <source>
        <dbReference type="EMBL" id="PWW27030.1"/>
    </source>
</evidence>
<protein>
    <submittedName>
        <fullName evidence="6">Creatinine amidohydrolase</fullName>
    </submittedName>
</protein>
<dbReference type="OrthoDB" id="9801445at2"/>
<keyword evidence="4" id="KW-0862">Zinc</keyword>
<dbReference type="GO" id="GO:0046872">
    <property type="term" value="F:metal ion binding"/>
    <property type="evidence" value="ECO:0007669"/>
    <property type="project" value="UniProtKB-KW"/>
</dbReference>
<sequence>MNCYDLTKMTWKEVEESLETVEFAIIPVGAHEQHGPHMAESCDAVLAEKMAIKLGERMFPYAIVTPVVNMGVSEHHIHFPGTIALQPATLMAVLKDMVSSLKQHGIKKFLFLNSHGGNQSTLNLASMTITKELDVEVYYAKTTASAKESIGKFVKSPLFGHSCEREVSEALYLEPELVRTELLEKGDIREDGRWKRLRPGKAVQGFYFYEEMTQNGCIGDGRQGSREIGKQIVEEALKNLTEELSELLDLKAELLY</sequence>
<evidence type="ECO:0000256" key="4">
    <source>
        <dbReference type="ARBA" id="ARBA00022833"/>
    </source>
</evidence>
<proteinExistence type="inferred from homology"/>
<comment type="cofactor">
    <cofactor evidence="1">
        <name>Zn(2+)</name>
        <dbReference type="ChEBI" id="CHEBI:29105"/>
    </cofactor>
</comment>
<dbReference type="PANTHER" id="PTHR35005:SF1">
    <property type="entry name" value="2-AMINO-5-FORMYLAMINO-6-RIBOSYLAMINOPYRIMIDIN-4(3H)-ONE 5'-MONOPHOSPHATE DEFORMYLASE"/>
    <property type="match status" value="1"/>
</dbReference>
<evidence type="ECO:0000256" key="1">
    <source>
        <dbReference type="ARBA" id="ARBA00001947"/>
    </source>
</evidence>
<keyword evidence="3 6" id="KW-0378">Hydrolase</keyword>
<evidence type="ECO:0000256" key="2">
    <source>
        <dbReference type="ARBA" id="ARBA00022723"/>
    </source>
</evidence>
<gene>
    <name evidence="6" type="ORF">DFO73_109196</name>
</gene>
<dbReference type="Proteomes" id="UP000247150">
    <property type="component" value="Unassembled WGS sequence"/>
</dbReference>
<dbReference type="PANTHER" id="PTHR35005">
    <property type="entry name" value="3-DEHYDRO-SCYLLO-INOSOSE HYDROLASE"/>
    <property type="match status" value="1"/>
</dbReference>
<dbReference type="GO" id="GO:0016811">
    <property type="term" value="F:hydrolase activity, acting on carbon-nitrogen (but not peptide) bonds, in linear amides"/>
    <property type="evidence" value="ECO:0007669"/>
    <property type="project" value="TreeGrafter"/>
</dbReference>